<organism evidence="1 2">
    <name type="scientific">Acaulospora colombiana</name>
    <dbReference type="NCBI Taxonomy" id="27376"/>
    <lineage>
        <taxon>Eukaryota</taxon>
        <taxon>Fungi</taxon>
        <taxon>Fungi incertae sedis</taxon>
        <taxon>Mucoromycota</taxon>
        <taxon>Glomeromycotina</taxon>
        <taxon>Glomeromycetes</taxon>
        <taxon>Diversisporales</taxon>
        <taxon>Acaulosporaceae</taxon>
        <taxon>Acaulospora</taxon>
    </lineage>
</organism>
<evidence type="ECO:0000313" key="2">
    <source>
        <dbReference type="Proteomes" id="UP000789525"/>
    </source>
</evidence>
<dbReference type="Proteomes" id="UP000789525">
    <property type="component" value="Unassembled WGS sequence"/>
</dbReference>
<proteinExistence type="predicted"/>
<gene>
    <name evidence="1" type="ORF">ACOLOM_LOCUS346</name>
</gene>
<feature type="non-terminal residue" evidence="1">
    <location>
        <position position="1"/>
    </location>
</feature>
<dbReference type="EMBL" id="CAJVPT010000322">
    <property type="protein sequence ID" value="CAG8442864.1"/>
    <property type="molecule type" value="Genomic_DNA"/>
</dbReference>
<comment type="caution">
    <text evidence="1">The sequence shown here is derived from an EMBL/GenBank/DDBJ whole genome shotgun (WGS) entry which is preliminary data.</text>
</comment>
<evidence type="ECO:0000313" key="1">
    <source>
        <dbReference type="EMBL" id="CAG8442864.1"/>
    </source>
</evidence>
<protein>
    <submittedName>
        <fullName evidence="1">12657_t:CDS:1</fullName>
    </submittedName>
</protein>
<accession>A0ACA9JYZ9</accession>
<name>A0ACA9JYZ9_9GLOM</name>
<keyword evidence="2" id="KW-1185">Reference proteome</keyword>
<reference evidence="1" key="1">
    <citation type="submission" date="2021-06" db="EMBL/GenBank/DDBJ databases">
        <authorList>
            <person name="Kallberg Y."/>
            <person name="Tangrot J."/>
            <person name="Rosling A."/>
        </authorList>
    </citation>
    <scope>NUCLEOTIDE SEQUENCE</scope>
    <source>
        <strain evidence="1">CL356</strain>
    </source>
</reference>
<sequence length="1795" mass="203820">SRLLSSSSITIERTIEDRNEHQPQIAMYRYLELSLIIAIYLMNRIVTRSHLNAHYDSFEFDLHTLVLDQLADILSTDPDTTDEEIVRLINRCPQIPVDGDVGLGVINRICIQNITALSHFAANTRNKAFVEKILPILLNYLKLLPKFSFEDDLTWKDYSLPDRLSEVIITELLNIAIKSNQCRGTILEEVVSFIGGFSELLKCGNVIYISTIVLPMLNGMFRALHKSQILWNSDDFESLAHHLQALVSNDCIQEVDSTLESLTQSTDSSLAYARKFLSRYSFQGCPLSSGVIMYSFTTLMRNVLVRVMLFNGNIDEGVPLMPFKDLWDSLVSSKAKMVVSVTENVRKYLRKIYVVSLQYFSELTKILDKLISQGNDCPPALYAREIMSTCLDLSVVASVFLHEVDDEVISDLSSSLFIVPQTPDLKVQTSALDAATILALKLFPEDHFKYDPDNKKILDNALNDFRISCIGRQQSLNSGLRDYTISTLSYGGHERTPTSQKFPTSPGGTVNSLVPDQISIHTSISAISRSEESRQQMLENIVCTVAGVACILKDDEITALCVSMLGPRLRNHTPALDVVILEKFVDLALISSEKIFSEIVHKFSDISRQSLSPDNKVVTTAKGVVIQQTVAKNGKFQITSLVGEIGILLPVLKTLLSHKDFKAYLNASEELAWVREWRDSLIVIAQKTPPLVQESARNYLEGDLEFNSVLVRGNSDQDLSNVRTSLSAFLPNRAYEIKYFSFAEVTFLLSVYHIEIMRSQMGQFSFIQRYFVNEGVNASKLVGCMEEIGNQVIEVFIRECSSRMIAHTIDNDIRTQVRNLMIATCHRLSKVHQLAIKHLDSLMSAFPFLLCDKNLLFLLLELIELVWQSCEMEYANEYSPVYTFSSVRVGVTLYLTDSYDYRREMLTHLYENSRKWLSMAITRVPHEIRGLLEGYLTEFGHCNEGSAVHMGRSVALEVAKYFSRFDPNTVMPPRMSPITINNVSEFICDYSARRYYCGQVSGTHHLTNSDGEDFPSFKMDDGIMEEQKRNMRTTLINLERKVRKGYHIPHEDLNSILHSAAGMLVSMSKPDEDIVHYIVWIPVYLFTRESIKLGISIWNWIINEKLMLEMRVMTEVASGWIWTLRNRKGLFSSLLKWPYGGNKRLLITEYKLLIETYKLVENDKVELSEVLLTAPKKFSTVPSTFTLQDREENLGFTAKSKKLLLLFLESEINNLSTWINPLNSPEILKETFVPSVEKNLNDDGWKAIIRHSWSISPSLSVQMASRFNQTVVQSEVHRMIVNYSAEAVGESEALPLLLGDKLSSAVIPQLKYLLYWAPVPPITAVSYFLTSYSNHPLVLQYAMRSLEYHPVDVVFFYIPQIVQALRLDHLGYVERFIMSTAKISQLFAHQIIWNMNANMYKDDESLIPDSLKPALERVIENIVDSLSGKDKEFYEREFSFFNAVTSISGKLKPYIKKSKMEKKAKIDEEMAKIQVDVGVYLPSNPEGKVVGIDYKSGRPLQSHAKAPFMATFRIRKEANDSEEIKEIIQSGTVNGKGSDHEIKTVDVWQAAIFKVGDDCRQDVLALQLIAIFKNIFTSIGLDLYLFPYRVVATAPGCGVIDVIPNSISRDQLGREKVNSLYDVAAYSVVSFLLQIKDRHNGNIMLDDEGHIIHIDFGFILDIAPGGITFESSPFKLTTEMIQVMGGNADVQQFKWFSELCIKSYLASRPYAEGICQVVSLMLGSGLPCFKGETLKRLRDRFQVGKTERRAAEYMIEKINQSFENKRTVWYDSFQKATNGRNNLLISSRTLLNYWF</sequence>